<name>A0ABX7RDV0_9GAMM</name>
<evidence type="ECO:0000256" key="6">
    <source>
        <dbReference type="ARBA" id="ARBA00022692"/>
    </source>
</evidence>
<protein>
    <recommendedName>
        <fullName evidence="10">Protein TonB</fullName>
    </recommendedName>
</protein>
<feature type="transmembrane region" description="Helical" evidence="10">
    <location>
        <begin position="24"/>
        <end position="46"/>
    </location>
</feature>
<comment type="subcellular location">
    <subcellularLocation>
        <location evidence="1 10">Cell inner membrane</location>
        <topology evidence="1 10">Single-pass membrane protein</topology>
        <orientation evidence="1 10">Periplasmic side</orientation>
    </subcellularLocation>
</comment>
<keyword evidence="14" id="KW-1185">Reference proteome</keyword>
<sequence>MSNAISLRHQAGSFQVPDVDGGRIIASASAIAVNAVVVMLLMVPLVKYAPPVQDDFIQVFEIVPRKPVEPPPPPPPQDVRIERTPTRPEPVPSQRLAPAETTVTEAVVDAQPGDEALPPVEPGTPDGSVGEPMQPASGSVLQALSAPAPDYPREAMRQGLAGTVELEILVGIDGRPLDVRVVRSSGHRVLDQAARRAVLAQWTFQPAFRNGQAVQALGRVPIEFKLAR</sequence>
<dbReference type="PROSITE" id="PS52015">
    <property type="entry name" value="TONB_CTD"/>
    <property type="match status" value="1"/>
</dbReference>
<keyword evidence="7 10" id="KW-0653">Protein transport</keyword>
<dbReference type="PRINTS" id="PR01374">
    <property type="entry name" value="TONBPROTEIN"/>
</dbReference>
<dbReference type="SUPFAM" id="SSF74653">
    <property type="entry name" value="TolA/TonB C-terminal domain"/>
    <property type="match status" value="1"/>
</dbReference>
<evidence type="ECO:0000259" key="12">
    <source>
        <dbReference type="PROSITE" id="PS52015"/>
    </source>
</evidence>
<dbReference type="Proteomes" id="UP000663400">
    <property type="component" value="Chromosome"/>
</dbReference>
<dbReference type="Pfam" id="PF03544">
    <property type="entry name" value="TonB_C"/>
    <property type="match status" value="1"/>
</dbReference>
<comment type="similarity">
    <text evidence="2 10">Belongs to the TonB family.</text>
</comment>
<evidence type="ECO:0000256" key="11">
    <source>
        <dbReference type="SAM" id="MobiDB-lite"/>
    </source>
</evidence>
<dbReference type="InterPro" id="IPR051045">
    <property type="entry name" value="TonB-dependent_transducer"/>
</dbReference>
<dbReference type="PANTHER" id="PTHR33446:SF2">
    <property type="entry name" value="PROTEIN TONB"/>
    <property type="match status" value="1"/>
</dbReference>
<accession>A0ABX7RDV0</accession>
<dbReference type="InterPro" id="IPR037682">
    <property type="entry name" value="TonB_C"/>
</dbReference>
<evidence type="ECO:0000256" key="2">
    <source>
        <dbReference type="ARBA" id="ARBA00006555"/>
    </source>
</evidence>
<dbReference type="InterPro" id="IPR006260">
    <property type="entry name" value="TonB/TolA_C"/>
</dbReference>
<comment type="function">
    <text evidence="10">Interacts with outer membrane receptor proteins that carry out high-affinity binding and energy dependent uptake into the periplasmic space of specific substrates. It could act to transduce energy from the cytoplasmic membrane to specific energy-requiring processes in the outer membrane, resulting in the release into the periplasm of ligands bound by these outer membrane proteins.</text>
</comment>
<keyword evidence="3 10" id="KW-0813">Transport</keyword>
<evidence type="ECO:0000256" key="3">
    <source>
        <dbReference type="ARBA" id="ARBA00022448"/>
    </source>
</evidence>
<reference evidence="13 14" key="1">
    <citation type="submission" date="2021-02" db="EMBL/GenBank/DDBJ databases">
        <title>Lysobacter arenosi sp. nov., isolated from soil of gangwondo yeongwol, south Korea.</title>
        <authorList>
            <person name="Kim K.R."/>
            <person name="Kim K.H."/>
            <person name="Jeon C.O."/>
        </authorList>
    </citation>
    <scope>NUCLEOTIDE SEQUENCE [LARGE SCALE GENOMIC DNA]</scope>
    <source>
        <strain evidence="13 14">R7</strain>
    </source>
</reference>
<keyword evidence="6 10" id="KW-0812">Transmembrane</keyword>
<keyword evidence="5 10" id="KW-0997">Cell inner membrane</keyword>
<dbReference type="NCBIfam" id="TIGR01352">
    <property type="entry name" value="tonB_Cterm"/>
    <property type="match status" value="1"/>
</dbReference>
<keyword evidence="10" id="KW-0735">Signal-anchor</keyword>
<gene>
    <name evidence="13" type="ORF">HIV01_007640</name>
</gene>
<evidence type="ECO:0000313" key="14">
    <source>
        <dbReference type="Proteomes" id="UP000663400"/>
    </source>
</evidence>
<dbReference type="RefSeq" id="WP_200606113.1">
    <property type="nucleotide sequence ID" value="NZ_CP071517.1"/>
</dbReference>
<evidence type="ECO:0000256" key="8">
    <source>
        <dbReference type="ARBA" id="ARBA00022989"/>
    </source>
</evidence>
<evidence type="ECO:0000256" key="7">
    <source>
        <dbReference type="ARBA" id="ARBA00022927"/>
    </source>
</evidence>
<feature type="region of interest" description="Disordered" evidence="11">
    <location>
        <begin position="65"/>
        <end position="132"/>
    </location>
</feature>
<evidence type="ECO:0000256" key="1">
    <source>
        <dbReference type="ARBA" id="ARBA00004383"/>
    </source>
</evidence>
<dbReference type="PANTHER" id="PTHR33446">
    <property type="entry name" value="PROTEIN TONB-RELATED"/>
    <property type="match status" value="1"/>
</dbReference>
<dbReference type="EMBL" id="CP071517">
    <property type="protein sequence ID" value="QSX76340.1"/>
    <property type="molecule type" value="Genomic_DNA"/>
</dbReference>
<proteinExistence type="inferred from homology"/>
<keyword evidence="4 10" id="KW-1003">Cell membrane</keyword>
<evidence type="ECO:0000256" key="5">
    <source>
        <dbReference type="ARBA" id="ARBA00022519"/>
    </source>
</evidence>
<dbReference type="Gene3D" id="3.30.1150.10">
    <property type="match status" value="1"/>
</dbReference>
<organism evidence="13 14">
    <name type="scientific">Lysobacter arenosi</name>
    <dbReference type="NCBI Taxonomy" id="2795387"/>
    <lineage>
        <taxon>Bacteria</taxon>
        <taxon>Pseudomonadati</taxon>
        <taxon>Pseudomonadota</taxon>
        <taxon>Gammaproteobacteria</taxon>
        <taxon>Lysobacterales</taxon>
        <taxon>Lysobacteraceae</taxon>
        <taxon>Lysobacter</taxon>
    </lineage>
</organism>
<keyword evidence="8 10" id="KW-1133">Transmembrane helix</keyword>
<evidence type="ECO:0000256" key="9">
    <source>
        <dbReference type="ARBA" id="ARBA00023136"/>
    </source>
</evidence>
<keyword evidence="9 10" id="KW-0472">Membrane</keyword>
<evidence type="ECO:0000256" key="4">
    <source>
        <dbReference type="ARBA" id="ARBA00022475"/>
    </source>
</evidence>
<feature type="domain" description="TonB C-terminal" evidence="12">
    <location>
        <begin position="136"/>
        <end position="228"/>
    </location>
</feature>
<evidence type="ECO:0000313" key="13">
    <source>
        <dbReference type="EMBL" id="QSX76340.1"/>
    </source>
</evidence>
<evidence type="ECO:0000256" key="10">
    <source>
        <dbReference type="RuleBase" id="RU362123"/>
    </source>
</evidence>
<dbReference type="InterPro" id="IPR003538">
    <property type="entry name" value="TonB"/>
</dbReference>